<evidence type="ECO:0000313" key="2">
    <source>
        <dbReference type="EMBL" id="KAG8090497.1"/>
    </source>
</evidence>
<gene>
    <name evidence="2" type="ORF">GUJ93_ZPchr0011g27252</name>
</gene>
<evidence type="ECO:0000313" key="3">
    <source>
        <dbReference type="Proteomes" id="UP000729402"/>
    </source>
</evidence>
<sequence length="92" mass="10232">MTTSLTGRSLLTGETRSISPTIYIPPDDRGRRHRPRPARELRASVSLRGSAAARTPSPTARPPARHRFRFSYVSVLDGKFIWLKFPSGDATP</sequence>
<dbReference type="AlphaFoldDB" id="A0A8J5WLA3"/>
<organism evidence="2 3">
    <name type="scientific">Zizania palustris</name>
    <name type="common">Northern wild rice</name>
    <dbReference type="NCBI Taxonomy" id="103762"/>
    <lineage>
        <taxon>Eukaryota</taxon>
        <taxon>Viridiplantae</taxon>
        <taxon>Streptophyta</taxon>
        <taxon>Embryophyta</taxon>
        <taxon>Tracheophyta</taxon>
        <taxon>Spermatophyta</taxon>
        <taxon>Magnoliopsida</taxon>
        <taxon>Liliopsida</taxon>
        <taxon>Poales</taxon>
        <taxon>Poaceae</taxon>
        <taxon>BOP clade</taxon>
        <taxon>Oryzoideae</taxon>
        <taxon>Oryzeae</taxon>
        <taxon>Zizaniinae</taxon>
        <taxon>Zizania</taxon>
    </lineage>
</organism>
<dbReference type="Proteomes" id="UP000729402">
    <property type="component" value="Unassembled WGS sequence"/>
</dbReference>
<comment type="caution">
    <text evidence="2">The sequence shown here is derived from an EMBL/GenBank/DDBJ whole genome shotgun (WGS) entry which is preliminary data.</text>
</comment>
<feature type="region of interest" description="Disordered" evidence="1">
    <location>
        <begin position="1"/>
        <end position="64"/>
    </location>
</feature>
<reference evidence="2" key="2">
    <citation type="submission" date="2021-02" db="EMBL/GenBank/DDBJ databases">
        <authorList>
            <person name="Kimball J.A."/>
            <person name="Haas M.W."/>
            <person name="Macchietto M."/>
            <person name="Kono T."/>
            <person name="Duquette J."/>
            <person name="Shao M."/>
        </authorList>
    </citation>
    <scope>NUCLEOTIDE SEQUENCE</scope>
    <source>
        <tissue evidence="2">Fresh leaf tissue</tissue>
    </source>
</reference>
<reference evidence="2" key="1">
    <citation type="journal article" date="2021" name="bioRxiv">
        <title>Whole Genome Assembly and Annotation of Northern Wild Rice, Zizania palustris L., Supports a Whole Genome Duplication in the Zizania Genus.</title>
        <authorList>
            <person name="Haas M."/>
            <person name="Kono T."/>
            <person name="Macchietto M."/>
            <person name="Millas R."/>
            <person name="McGilp L."/>
            <person name="Shao M."/>
            <person name="Duquette J."/>
            <person name="Hirsch C.N."/>
            <person name="Kimball J."/>
        </authorList>
    </citation>
    <scope>NUCLEOTIDE SEQUENCE</scope>
    <source>
        <tissue evidence="2">Fresh leaf tissue</tissue>
    </source>
</reference>
<protein>
    <submittedName>
        <fullName evidence="2">Uncharacterized protein</fullName>
    </submittedName>
</protein>
<evidence type="ECO:0000256" key="1">
    <source>
        <dbReference type="SAM" id="MobiDB-lite"/>
    </source>
</evidence>
<feature type="compositionally biased region" description="Low complexity" evidence="1">
    <location>
        <begin position="1"/>
        <end position="16"/>
    </location>
</feature>
<keyword evidence="3" id="KW-1185">Reference proteome</keyword>
<dbReference type="EMBL" id="JAAALK010000081">
    <property type="protein sequence ID" value="KAG8090497.1"/>
    <property type="molecule type" value="Genomic_DNA"/>
</dbReference>
<name>A0A8J5WLA3_ZIZPA</name>
<proteinExistence type="predicted"/>
<accession>A0A8J5WLA3</accession>